<dbReference type="AlphaFoldDB" id="A0A124C548"/>
<evidence type="ECO:0000256" key="3">
    <source>
        <dbReference type="ARBA" id="ARBA00023163"/>
    </source>
</evidence>
<dbReference type="InterPro" id="IPR000843">
    <property type="entry name" value="HTH_LacI"/>
</dbReference>
<dbReference type="Gene3D" id="1.10.260.40">
    <property type="entry name" value="lambda repressor-like DNA-binding domains"/>
    <property type="match status" value="1"/>
</dbReference>
<accession>A0A124C548</accession>
<dbReference type="Pfam" id="PF00356">
    <property type="entry name" value="LacI"/>
    <property type="match status" value="1"/>
</dbReference>
<dbReference type="Pfam" id="PF13377">
    <property type="entry name" value="Peripla_BP_3"/>
    <property type="match status" value="1"/>
</dbReference>
<dbReference type="Gene3D" id="3.40.50.2300">
    <property type="match status" value="2"/>
</dbReference>
<dbReference type="PROSITE" id="PS50932">
    <property type="entry name" value="HTH_LACI_2"/>
    <property type="match status" value="1"/>
</dbReference>
<dbReference type="CDD" id="cd01392">
    <property type="entry name" value="HTH_LacI"/>
    <property type="match status" value="1"/>
</dbReference>
<feature type="domain" description="HTH lacI-type" evidence="4">
    <location>
        <begin position="4"/>
        <end position="58"/>
    </location>
</feature>
<dbReference type="InterPro" id="IPR028082">
    <property type="entry name" value="Peripla_BP_I"/>
</dbReference>
<proteinExistence type="predicted"/>
<dbReference type="InterPro" id="IPR010982">
    <property type="entry name" value="Lambda_DNA-bd_dom_sf"/>
</dbReference>
<dbReference type="OrthoDB" id="3430936at2"/>
<evidence type="ECO:0000256" key="1">
    <source>
        <dbReference type="ARBA" id="ARBA00023015"/>
    </source>
</evidence>
<dbReference type="InterPro" id="IPR046335">
    <property type="entry name" value="LacI/GalR-like_sensor"/>
</dbReference>
<comment type="caution">
    <text evidence="5">The sequence shown here is derived from an EMBL/GenBank/DDBJ whole genome shotgun (WGS) entry which is preliminary data.</text>
</comment>
<dbReference type="PANTHER" id="PTHR30146">
    <property type="entry name" value="LACI-RELATED TRANSCRIPTIONAL REPRESSOR"/>
    <property type="match status" value="1"/>
</dbReference>
<dbReference type="SUPFAM" id="SSF47413">
    <property type="entry name" value="lambda repressor-like DNA-binding domains"/>
    <property type="match status" value="1"/>
</dbReference>
<organism evidence="5 6">
    <name type="scientific">Streptomyces scabiei</name>
    <dbReference type="NCBI Taxonomy" id="1930"/>
    <lineage>
        <taxon>Bacteria</taxon>
        <taxon>Bacillati</taxon>
        <taxon>Actinomycetota</taxon>
        <taxon>Actinomycetes</taxon>
        <taxon>Kitasatosporales</taxon>
        <taxon>Streptomycetaceae</taxon>
        <taxon>Streptomyces</taxon>
    </lineage>
</organism>
<evidence type="ECO:0000313" key="6">
    <source>
        <dbReference type="Proteomes" id="UP000067448"/>
    </source>
</evidence>
<reference evidence="5 6" key="2">
    <citation type="journal article" date="2016" name="Genome Announc.">
        <title>Draft Genome Sequences of Streptomyces scabiei S58, Streptomyces turgidiscabies T45, and Streptomyces acidiscabies a10, the Pathogens of Potato Common Scab, Isolated in Japan.</title>
        <authorList>
            <person name="Tomihama T."/>
            <person name="Nishi Y."/>
            <person name="Sakai M."/>
            <person name="Ikenaga M."/>
            <person name="Okubo T."/>
            <person name="Ikeda S."/>
        </authorList>
    </citation>
    <scope>NUCLEOTIDE SEQUENCE [LARGE SCALE GENOMIC DNA]</scope>
    <source>
        <strain evidence="5 6">S58</strain>
    </source>
</reference>
<keyword evidence="2" id="KW-0238">DNA-binding</keyword>
<dbReference type="EMBL" id="BCMM01000041">
    <property type="protein sequence ID" value="GAQ66486.1"/>
    <property type="molecule type" value="Genomic_DNA"/>
</dbReference>
<sequence length="341" mass="36619">MARVTLESVARHASVSMQTVSNVINAPHRVRPETLARVQAAIKELNYRPNQASRTLRTRRSRLIGARIEPPRDGVNGAVLAHFLQSLTARTQEAGYRIVVFTATDDDHECSLYEQLLDDHDLDAFVLHATHAGDRRTAWLTERRVPFVTFGRPWGAEPETPEPHGWVDVDGAQGTLAATRHLVEAGHRRIAFLGWPEGLEVGDDRRGGWSSLLAVSGIDVPAGYDRGVPDGLDTGREAAAAMLDLPTPPTAIVCASDSLALGAWTEITARGLRPGVDVAVVGFDDSPTAAVVGLSSVAQPYDEAAAACLRMLQELLAAPKKSLGLPTPVLLPPRLVVRASG</sequence>
<evidence type="ECO:0000256" key="2">
    <source>
        <dbReference type="ARBA" id="ARBA00023125"/>
    </source>
</evidence>
<dbReference type="PANTHER" id="PTHR30146:SF109">
    <property type="entry name" value="HTH-TYPE TRANSCRIPTIONAL REGULATOR GALS"/>
    <property type="match status" value="1"/>
</dbReference>
<dbReference type="GO" id="GO:0000976">
    <property type="term" value="F:transcription cis-regulatory region binding"/>
    <property type="evidence" value="ECO:0007669"/>
    <property type="project" value="TreeGrafter"/>
</dbReference>
<dbReference type="SMART" id="SM00354">
    <property type="entry name" value="HTH_LACI"/>
    <property type="match status" value="1"/>
</dbReference>
<keyword evidence="1" id="KW-0805">Transcription regulation</keyword>
<dbReference type="SUPFAM" id="SSF53822">
    <property type="entry name" value="Periplasmic binding protein-like I"/>
    <property type="match status" value="1"/>
</dbReference>
<evidence type="ECO:0000259" key="4">
    <source>
        <dbReference type="PROSITE" id="PS50932"/>
    </source>
</evidence>
<reference evidence="6" key="1">
    <citation type="submission" date="2015-11" db="EMBL/GenBank/DDBJ databases">
        <authorList>
            <consortium name="Cross-ministerial Strategic Innovation Promotion Program (SIP) consortium"/>
            <person name="Tomihama T."/>
            <person name="Ikenaga M."/>
            <person name="Sakai M."/>
            <person name="Okubo T."/>
            <person name="Ikeda S."/>
        </authorList>
    </citation>
    <scope>NUCLEOTIDE SEQUENCE [LARGE SCALE GENOMIC DNA]</scope>
    <source>
        <strain evidence="6">S58</strain>
    </source>
</reference>
<name>A0A124C548_STRSC</name>
<evidence type="ECO:0000313" key="5">
    <source>
        <dbReference type="EMBL" id="GAQ66486.1"/>
    </source>
</evidence>
<protein>
    <submittedName>
        <fullName evidence="5">Catabolite control protein A</fullName>
    </submittedName>
</protein>
<reference evidence="6" key="3">
    <citation type="submission" date="2016-02" db="EMBL/GenBank/DDBJ databases">
        <title>Draft genome of pathogenic Streptomyces sp. in Japan.</title>
        <authorList>
            <person name="Tomihama T."/>
            <person name="Ikenaga M."/>
            <person name="Sakai M."/>
            <person name="Okubo T."/>
            <person name="Ikeda S."/>
        </authorList>
    </citation>
    <scope>NUCLEOTIDE SEQUENCE [LARGE SCALE GENOMIC DNA]</scope>
    <source>
        <strain evidence="6">S58</strain>
    </source>
</reference>
<gene>
    <name evidence="5" type="primary">ccpA_7</name>
    <name evidence="5" type="ORF">SsS58_06917</name>
</gene>
<dbReference type="GO" id="GO:0003700">
    <property type="term" value="F:DNA-binding transcription factor activity"/>
    <property type="evidence" value="ECO:0007669"/>
    <property type="project" value="TreeGrafter"/>
</dbReference>
<keyword evidence="3" id="KW-0804">Transcription</keyword>
<dbReference type="RefSeq" id="WP_059083726.1">
    <property type="nucleotide sequence ID" value="NZ_BCMM01000041.1"/>
</dbReference>
<dbReference type="Proteomes" id="UP000067448">
    <property type="component" value="Unassembled WGS sequence"/>
</dbReference>